<feature type="domain" description="HTH cro/C1-type" evidence="2">
    <location>
        <begin position="11"/>
        <end position="65"/>
    </location>
</feature>
<dbReference type="PROSITE" id="PS50943">
    <property type="entry name" value="HTH_CROC1"/>
    <property type="match status" value="1"/>
</dbReference>
<dbReference type="EMBL" id="VULZ01000007">
    <property type="protein sequence ID" value="MSS14888.1"/>
    <property type="molecule type" value="Genomic_DNA"/>
</dbReference>
<dbReference type="InterPro" id="IPR001387">
    <property type="entry name" value="Cro/C1-type_HTH"/>
</dbReference>
<keyword evidence="4" id="KW-1185">Reference proteome</keyword>
<reference evidence="3 4" key="1">
    <citation type="submission" date="2019-08" db="EMBL/GenBank/DDBJ databases">
        <title>In-depth cultivation of the pig gut microbiome towards novel bacterial diversity and tailored functional studies.</title>
        <authorList>
            <person name="Wylensek D."/>
            <person name="Hitch T.C.A."/>
            <person name="Clavel T."/>
        </authorList>
    </citation>
    <scope>NUCLEOTIDE SEQUENCE [LARGE SCALE GENOMIC DNA]</scope>
    <source>
        <strain evidence="3 4">Oil+RF-744-WCA-WT-11</strain>
    </source>
</reference>
<dbReference type="Gene3D" id="1.10.10.2910">
    <property type="match status" value="1"/>
</dbReference>
<dbReference type="Pfam" id="PF06114">
    <property type="entry name" value="Peptidase_M78"/>
    <property type="match status" value="1"/>
</dbReference>
<dbReference type="Pfam" id="PF01381">
    <property type="entry name" value="HTH_3"/>
    <property type="match status" value="1"/>
</dbReference>
<dbReference type="InterPro" id="IPR052345">
    <property type="entry name" value="Rad_response_metalloprotease"/>
</dbReference>
<evidence type="ECO:0000256" key="1">
    <source>
        <dbReference type="ARBA" id="ARBA00007227"/>
    </source>
</evidence>
<dbReference type="PANTHER" id="PTHR43236">
    <property type="entry name" value="ANTITOXIN HIGA1"/>
    <property type="match status" value="1"/>
</dbReference>
<proteinExistence type="inferred from homology"/>
<dbReference type="AlphaFoldDB" id="A0A6L5X646"/>
<sequence length="413" mass="47163">MNNRKFNGTRLKEALQFRGMKMTELADKIGIKKQSLSNYANGLNVPPYENVIKIAQVLDFPADYFMVEDLCTTATDNTYFRSQAAATKTAQRAQAIKMEYVAKMYDVILDYVELPQLDLPKIEFEQNDDLNYTNSPEMFAKIEEIANQVRQQWGLGTGPIDNFQYVLESHGIIVTSSRNVASEIDAFSQRVRLGKGREQGYVFIIALALGEKPIERLRFDMAHELGHILLHPWEESNEDLDKDAFKAREDQANMFASALLLPKRAFRRDIVAYATEIDYYRHLKKKWRVSMQAMMYRARQLGIITGNQFSYMMRQVSKNGWRKHEPGDAPGDLNSTIFQGALDILFEGGYLDSHELRVQFAKYGILLSDKDLTDLMGLREGTIVPEPTETIQVEPETKILQLNIKKTTTGGDA</sequence>
<comment type="caution">
    <text evidence="3">The sequence shown here is derived from an EMBL/GenBank/DDBJ whole genome shotgun (WGS) entry which is preliminary data.</text>
</comment>
<accession>A0A6L5X646</accession>
<dbReference type="CDD" id="cd00093">
    <property type="entry name" value="HTH_XRE"/>
    <property type="match status" value="1"/>
</dbReference>
<organism evidence="3 4">
    <name type="scientific">Porcincola intestinalis</name>
    <dbReference type="NCBI Taxonomy" id="2606632"/>
    <lineage>
        <taxon>Bacteria</taxon>
        <taxon>Bacillati</taxon>
        <taxon>Bacillota</taxon>
        <taxon>Clostridia</taxon>
        <taxon>Lachnospirales</taxon>
        <taxon>Lachnospiraceae</taxon>
        <taxon>Porcincola</taxon>
    </lineage>
</organism>
<dbReference type="PANTHER" id="PTHR43236:SF1">
    <property type="entry name" value="BLL7220 PROTEIN"/>
    <property type="match status" value="1"/>
</dbReference>
<dbReference type="RefSeq" id="WP_154525188.1">
    <property type="nucleotide sequence ID" value="NZ_VULZ01000007.1"/>
</dbReference>
<evidence type="ECO:0000259" key="2">
    <source>
        <dbReference type="PROSITE" id="PS50943"/>
    </source>
</evidence>
<dbReference type="SUPFAM" id="SSF47413">
    <property type="entry name" value="lambda repressor-like DNA-binding domains"/>
    <property type="match status" value="1"/>
</dbReference>
<name>A0A6L5X646_9FIRM</name>
<dbReference type="Proteomes" id="UP000481852">
    <property type="component" value="Unassembled WGS sequence"/>
</dbReference>
<protein>
    <submittedName>
        <fullName evidence="3">ImmA/IrrE family metallo-endopeptidase</fullName>
    </submittedName>
</protein>
<dbReference type="InterPro" id="IPR010359">
    <property type="entry name" value="IrrE_HExxH"/>
</dbReference>
<evidence type="ECO:0000313" key="4">
    <source>
        <dbReference type="Proteomes" id="UP000481852"/>
    </source>
</evidence>
<dbReference type="GO" id="GO:0003677">
    <property type="term" value="F:DNA binding"/>
    <property type="evidence" value="ECO:0007669"/>
    <property type="project" value="InterPro"/>
</dbReference>
<gene>
    <name evidence="3" type="ORF">FYJ35_07495</name>
</gene>
<evidence type="ECO:0000313" key="3">
    <source>
        <dbReference type="EMBL" id="MSS14888.1"/>
    </source>
</evidence>
<dbReference type="InterPro" id="IPR010982">
    <property type="entry name" value="Lambda_DNA-bd_dom_sf"/>
</dbReference>
<comment type="similarity">
    <text evidence="1">Belongs to the short-chain fatty acyl-CoA assimilation regulator (ScfR) family.</text>
</comment>
<dbReference type="SMART" id="SM00530">
    <property type="entry name" value="HTH_XRE"/>
    <property type="match status" value="1"/>
</dbReference>
<dbReference type="Gene3D" id="1.10.260.40">
    <property type="entry name" value="lambda repressor-like DNA-binding domains"/>
    <property type="match status" value="1"/>
</dbReference>